<evidence type="ECO:0000256" key="1">
    <source>
        <dbReference type="SAM" id="MobiDB-lite"/>
    </source>
</evidence>
<name>A0A0J7Z757_STRVR</name>
<feature type="transmembrane region" description="Helical" evidence="2">
    <location>
        <begin position="17"/>
        <end position="36"/>
    </location>
</feature>
<keyword evidence="2" id="KW-0472">Membrane</keyword>
<organism evidence="3 4">
    <name type="scientific">Streptomyces viridochromogenes</name>
    <dbReference type="NCBI Taxonomy" id="1938"/>
    <lineage>
        <taxon>Bacteria</taxon>
        <taxon>Bacillati</taxon>
        <taxon>Actinomycetota</taxon>
        <taxon>Actinomycetes</taxon>
        <taxon>Kitasatosporales</taxon>
        <taxon>Streptomycetaceae</taxon>
        <taxon>Streptomyces</taxon>
    </lineage>
</organism>
<evidence type="ECO:0000256" key="2">
    <source>
        <dbReference type="SAM" id="Phobius"/>
    </source>
</evidence>
<evidence type="ECO:0000313" key="4">
    <source>
        <dbReference type="Proteomes" id="UP000037432"/>
    </source>
</evidence>
<gene>
    <name evidence="3" type="ORF">ACM01_27615</name>
</gene>
<keyword evidence="2" id="KW-0812">Transmembrane</keyword>
<accession>A0A0J7Z757</accession>
<sequence length="84" mass="8785">MCCWSTKGCWLHLVSPFAADVVIIAALGWLGMTALAGSISSDGHSHDHCSTTGTPAKPDQDPVEQAPPAKTPTEPARDGHSHSH</sequence>
<proteinExistence type="predicted"/>
<feature type="region of interest" description="Disordered" evidence="1">
    <location>
        <begin position="39"/>
        <end position="84"/>
    </location>
</feature>
<reference evidence="3 4" key="1">
    <citation type="submission" date="2015-06" db="EMBL/GenBank/DDBJ databases">
        <authorList>
            <person name="Ju K.-S."/>
            <person name="Doroghazi J.R."/>
            <person name="Metcalf W.W."/>
        </authorList>
    </citation>
    <scope>NUCLEOTIDE SEQUENCE [LARGE SCALE GENOMIC DNA]</scope>
    <source>
        <strain evidence="3 4">NRRL 3414</strain>
    </source>
</reference>
<dbReference type="AlphaFoldDB" id="A0A0J7Z757"/>
<feature type="compositionally biased region" description="Basic and acidic residues" evidence="1">
    <location>
        <begin position="75"/>
        <end position="84"/>
    </location>
</feature>
<comment type="caution">
    <text evidence="3">The sequence shown here is derived from an EMBL/GenBank/DDBJ whole genome shotgun (WGS) entry which is preliminary data.</text>
</comment>
<dbReference type="RefSeq" id="WP_048584085.1">
    <property type="nucleotide sequence ID" value="NZ_LFNT01000037.1"/>
</dbReference>
<dbReference type="EMBL" id="LFNT01000037">
    <property type="protein sequence ID" value="KMS71347.1"/>
    <property type="molecule type" value="Genomic_DNA"/>
</dbReference>
<dbReference type="PATRIC" id="fig|1938.3.peg.6268"/>
<dbReference type="Proteomes" id="UP000037432">
    <property type="component" value="Unassembled WGS sequence"/>
</dbReference>
<keyword evidence="2" id="KW-1133">Transmembrane helix</keyword>
<protein>
    <submittedName>
        <fullName evidence="3">Uncharacterized protein</fullName>
    </submittedName>
</protein>
<evidence type="ECO:0000313" key="3">
    <source>
        <dbReference type="EMBL" id="KMS71347.1"/>
    </source>
</evidence>